<dbReference type="eggNOG" id="ENOG502R42M">
    <property type="taxonomic scope" value="Eukaryota"/>
</dbReference>
<feature type="domain" description="Fungal lipase-type" evidence="6">
    <location>
        <begin position="21"/>
        <end position="117"/>
    </location>
</feature>
<evidence type="ECO:0000256" key="2">
    <source>
        <dbReference type="ARBA" id="ARBA00004496"/>
    </source>
</evidence>
<dbReference type="AlphaFoldDB" id="M7ZWJ6"/>
<keyword evidence="5" id="KW-0539">Nucleus</keyword>
<dbReference type="GO" id="GO:0006629">
    <property type="term" value="P:lipid metabolic process"/>
    <property type="evidence" value="ECO:0007669"/>
    <property type="project" value="InterPro"/>
</dbReference>
<reference evidence="8" key="1">
    <citation type="journal article" date="2013" name="Nature">
        <title>Draft genome of the wheat A-genome progenitor Triticum urartu.</title>
        <authorList>
            <person name="Ling H.Q."/>
            <person name="Zhao S."/>
            <person name="Liu D."/>
            <person name="Wang J."/>
            <person name="Sun H."/>
            <person name="Zhang C."/>
            <person name="Fan H."/>
            <person name="Li D."/>
            <person name="Dong L."/>
            <person name="Tao Y."/>
            <person name="Gao C."/>
            <person name="Wu H."/>
            <person name="Li Y."/>
            <person name="Cui Y."/>
            <person name="Guo X."/>
            <person name="Zheng S."/>
            <person name="Wang B."/>
            <person name="Yu K."/>
            <person name="Liang Q."/>
            <person name="Yang W."/>
            <person name="Lou X."/>
            <person name="Chen J."/>
            <person name="Feng M."/>
            <person name="Jian J."/>
            <person name="Zhang X."/>
            <person name="Luo G."/>
            <person name="Jiang Y."/>
            <person name="Liu J."/>
            <person name="Wang Z."/>
            <person name="Sha Y."/>
            <person name="Zhang B."/>
            <person name="Wu H."/>
            <person name="Tang D."/>
            <person name="Shen Q."/>
            <person name="Xue P."/>
            <person name="Zou S."/>
            <person name="Wang X."/>
            <person name="Liu X."/>
            <person name="Wang F."/>
            <person name="Yang Y."/>
            <person name="An X."/>
            <person name="Dong Z."/>
            <person name="Zhang K."/>
            <person name="Zhang X."/>
            <person name="Luo M.C."/>
            <person name="Dvorak J."/>
            <person name="Tong Y."/>
            <person name="Wang J."/>
            <person name="Yang H."/>
            <person name="Li Z."/>
            <person name="Wang D."/>
            <person name="Zhang A."/>
            <person name="Wang J."/>
        </authorList>
    </citation>
    <scope>NUCLEOTIDE SEQUENCE</scope>
</reference>
<evidence type="ECO:0000256" key="5">
    <source>
        <dbReference type="ARBA" id="ARBA00023242"/>
    </source>
</evidence>
<evidence type="ECO:0000256" key="4">
    <source>
        <dbReference type="ARBA" id="ARBA00022821"/>
    </source>
</evidence>
<evidence type="ECO:0000259" key="7">
    <source>
        <dbReference type="Pfam" id="PF18117"/>
    </source>
</evidence>
<dbReference type="InterPro" id="IPR041266">
    <property type="entry name" value="EDS1_EP"/>
</dbReference>
<dbReference type="PANTHER" id="PTHR47413:SF2">
    <property type="entry name" value="LIPASE-LIKE PAD4"/>
    <property type="match status" value="1"/>
</dbReference>
<accession>M7ZWJ6</accession>
<name>M7ZWJ6_TRIUA</name>
<evidence type="ECO:0000313" key="8">
    <source>
        <dbReference type="EMBL" id="EMS56775.1"/>
    </source>
</evidence>
<dbReference type="InterPro" id="IPR002921">
    <property type="entry name" value="Fungal_lipase-type"/>
</dbReference>
<evidence type="ECO:0000256" key="3">
    <source>
        <dbReference type="ARBA" id="ARBA00022490"/>
    </source>
</evidence>
<dbReference type="GO" id="GO:0005634">
    <property type="term" value="C:nucleus"/>
    <property type="evidence" value="ECO:0007669"/>
    <property type="project" value="UniProtKB-SubCell"/>
</dbReference>
<evidence type="ECO:0000256" key="1">
    <source>
        <dbReference type="ARBA" id="ARBA00004123"/>
    </source>
</evidence>
<sequence length="476" mass="53557">MEDAEENSMNFGVTHGQQMRMIESSMEMLLNQIQGKAVVFTGHSLGGAIAALAALHYLCISSLSSPCSPSPPVLCVTFGSPLIGNGALSRAILRERWGGNFCNVVSQHDVVPRLLFCPLDAIPVRVIIGMQLQQWPGHTHNTGVMTTRVVDAERDGLRQLIQAHVRTVAMEQKLVDPESRGGSPYRPFGAYVLCSPEGAVCVDNSTAAVQMLYATFAACYARGDTTSLEAAHSCYGDLVLKMPQNLLLKRRPHAMDVEWYKASFDGDMGYYDAFKQRRSPKKFNMADMCRIKLGQFWDGVLAMLDNSQLPHDFHRRAKWVNAARFYQLLVEPLDIADYHRKNFHKTRGGYITHGRDSRYELFDKWWKEKGAFTGTSTGDTAATARSKYAGLTQDPCFWARVEEAWDQTESAQAEQDVAMLAMKLGRLREFEQYARELVESKEVSIDVLAPQSSYTRWVEEWKKLLLRDEARTASLF</sequence>
<dbReference type="SUPFAM" id="SSF53474">
    <property type="entry name" value="alpha/beta-Hydrolases"/>
    <property type="match status" value="1"/>
</dbReference>
<dbReference type="STRING" id="4572.M7ZWJ6"/>
<gene>
    <name evidence="8" type="ORF">TRIUR3_06721</name>
</gene>
<dbReference type="GO" id="GO:0005737">
    <property type="term" value="C:cytoplasm"/>
    <property type="evidence" value="ECO:0007669"/>
    <property type="project" value="UniProtKB-SubCell"/>
</dbReference>
<feature type="domain" description="EDS1 EP" evidence="7">
    <location>
        <begin position="257"/>
        <end position="467"/>
    </location>
</feature>
<keyword evidence="3" id="KW-0963">Cytoplasm</keyword>
<dbReference type="Gene3D" id="3.40.50.1820">
    <property type="entry name" value="alpha/beta hydrolase"/>
    <property type="match status" value="1"/>
</dbReference>
<dbReference type="OMA" id="IMEIEGW"/>
<dbReference type="Pfam" id="PF01764">
    <property type="entry name" value="Lipase_3"/>
    <property type="match status" value="1"/>
</dbReference>
<protein>
    <recommendedName>
        <fullName evidence="9">Lipase-like PAD4</fullName>
    </recommendedName>
</protein>
<dbReference type="GO" id="GO:0006952">
    <property type="term" value="P:defense response"/>
    <property type="evidence" value="ECO:0007669"/>
    <property type="project" value="UniProtKB-KW"/>
</dbReference>
<dbReference type="Pfam" id="PF18117">
    <property type="entry name" value="EDS1_EP"/>
    <property type="match status" value="1"/>
</dbReference>
<dbReference type="InterPro" id="IPR029058">
    <property type="entry name" value="AB_hydrolase_fold"/>
</dbReference>
<dbReference type="EMBL" id="KD153982">
    <property type="protein sequence ID" value="EMS56775.1"/>
    <property type="molecule type" value="Genomic_DNA"/>
</dbReference>
<keyword evidence="4" id="KW-0611">Plant defense</keyword>
<evidence type="ECO:0000259" key="6">
    <source>
        <dbReference type="Pfam" id="PF01764"/>
    </source>
</evidence>
<evidence type="ECO:0008006" key="9">
    <source>
        <dbReference type="Google" id="ProtNLM"/>
    </source>
</evidence>
<comment type="subcellular location">
    <subcellularLocation>
        <location evidence="2">Cytoplasm</location>
    </subcellularLocation>
    <subcellularLocation>
        <location evidence="1">Nucleus</location>
    </subcellularLocation>
</comment>
<proteinExistence type="predicted"/>
<dbReference type="PANTHER" id="PTHR47413">
    <property type="entry name" value="LIPASE-LIKE PAD4"/>
    <property type="match status" value="1"/>
</dbReference>
<organism evidence="8">
    <name type="scientific">Triticum urartu</name>
    <name type="common">Red wild einkorn</name>
    <name type="synonym">Crithodium urartu</name>
    <dbReference type="NCBI Taxonomy" id="4572"/>
    <lineage>
        <taxon>Eukaryota</taxon>
        <taxon>Viridiplantae</taxon>
        <taxon>Streptophyta</taxon>
        <taxon>Embryophyta</taxon>
        <taxon>Tracheophyta</taxon>
        <taxon>Spermatophyta</taxon>
        <taxon>Magnoliopsida</taxon>
        <taxon>Liliopsida</taxon>
        <taxon>Poales</taxon>
        <taxon>Poaceae</taxon>
        <taxon>BOP clade</taxon>
        <taxon>Pooideae</taxon>
        <taxon>Triticodae</taxon>
        <taxon>Triticeae</taxon>
        <taxon>Triticinae</taxon>
        <taxon>Triticum</taxon>
    </lineage>
</organism>